<dbReference type="Proteomes" id="UP000373149">
    <property type="component" value="Unassembled WGS sequence"/>
</dbReference>
<dbReference type="Pfam" id="PF00496">
    <property type="entry name" value="SBP_bac_5"/>
    <property type="match status" value="1"/>
</dbReference>
<evidence type="ECO:0000313" key="2">
    <source>
        <dbReference type="EMBL" id="MPY55103.1"/>
    </source>
</evidence>
<organism evidence="2 3">
    <name type="scientific">Streptomyces acidicola</name>
    <dbReference type="NCBI Taxonomy" id="2596892"/>
    <lineage>
        <taxon>Bacteria</taxon>
        <taxon>Bacillati</taxon>
        <taxon>Actinomycetota</taxon>
        <taxon>Actinomycetes</taxon>
        <taxon>Kitasatosporales</taxon>
        <taxon>Streptomycetaceae</taxon>
        <taxon>Streptomyces</taxon>
    </lineage>
</organism>
<protein>
    <submittedName>
        <fullName evidence="2">ABC transporter substrate-binding protein</fullName>
    </submittedName>
</protein>
<proteinExistence type="predicted"/>
<comment type="caution">
    <text evidence="2">The sequence shown here is derived from an EMBL/GenBank/DDBJ whole genome shotgun (WGS) entry which is preliminary data.</text>
</comment>
<dbReference type="PIRSF" id="PIRSF002741">
    <property type="entry name" value="MppA"/>
    <property type="match status" value="1"/>
</dbReference>
<dbReference type="GO" id="GO:1904680">
    <property type="term" value="F:peptide transmembrane transporter activity"/>
    <property type="evidence" value="ECO:0007669"/>
    <property type="project" value="TreeGrafter"/>
</dbReference>
<dbReference type="Gene3D" id="3.40.190.10">
    <property type="entry name" value="Periplasmic binding protein-like II"/>
    <property type="match status" value="1"/>
</dbReference>
<dbReference type="Gene3D" id="3.10.105.10">
    <property type="entry name" value="Dipeptide-binding Protein, Domain 3"/>
    <property type="match status" value="1"/>
</dbReference>
<dbReference type="InterPro" id="IPR000914">
    <property type="entry name" value="SBP_5_dom"/>
</dbReference>
<reference evidence="2 3" key="1">
    <citation type="submission" date="2019-09" db="EMBL/GenBank/DDBJ databases">
        <authorList>
            <person name="Duangmal K."/>
            <person name="Teo W.F.A."/>
            <person name="Lipun K."/>
        </authorList>
    </citation>
    <scope>NUCLEOTIDE SEQUENCE [LARGE SCALE GENOMIC DNA]</scope>
    <source>
        <strain evidence="2 3">K1PN6</strain>
    </source>
</reference>
<dbReference type="RefSeq" id="WP_152870147.1">
    <property type="nucleotide sequence ID" value="NZ_VMNX01000366.1"/>
</dbReference>
<gene>
    <name evidence="2" type="ORF">FPZ41_43750</name>
</gene>
<dbReference type="InterPro" id="IPR030678">
    <property type="entry name" value="Peptide/Ni-bd"/>
</dbReference>
<dbReference type="InterPro" id="IPR039424">
    <property type="entry name" value="SBP_5"/>
</dbReference>
<dbReference type="EMBL" id="VMNX01000366">
    <property type="protein sequence ID" value="MPY55103.1"/>
    <property type="molecule type" value="Genomic_DNA"/>
</dbReference>
<evidence type="ECO:0000259" key="1">
    <source>
        <dbReference type="Pfam" id="PF00496"/>
    </source>
</evidence>
<accession>A0A5N8X6M3</accession>
<dbReference type="CDD" id="cd00995">
    <property type="entry name" value="PBP2_NikA_DppA_OppA_like"/>
    <property type="match status" value="1"/>
</dbReference>
<dbReference type="PROSITE" id="PS51257">
    <property type="entry name" value="PROKAR_LIPOPROTEIN"/>
    <property type="match status" value="1"/>
</dbReference>
<dbReference type="PANTHER" id="PTHR30290">
    <property type="entry name" value="PERIPLASMIC BINDING COMPONENT OF ABC TRANSPORTER"/>
    <property type="match status" value="1"/>
</dbReference>
<evidence type="ECO:0000313" key="3">
    <source>
        <dbReference type="Proteomes" id="UP000373149"/>
    </source>
</evidence>
<dbReference type="SUPFAM" id="SSF53850">
    <property type="entry name" value="Periplasmic binding protein-like II"/>
    <property type="match status" value="1"/>
</dbReference>
<keyword evidence="3" id="KW-1185">Reference proteome</keyword>
<sequence>MRVDRTAGGVTRRSTLLGLAGLGLAAVSGCRLAVDEARGAVSGGARRGGTLIVAINVDAQPDSVQAHNANSVVWRRLVFETLTAYNSSGTPQPLLATDWEIRDGGRTVALNLRDDVRFHTGRPMTARDVMFSLTRSADPAAKSQARAVTSLITDMTADGDHALRIRLSRPASNLFDAFELATILDEESADGIADGSAMIGTGPFRWHTWHPGSGLTMVRNDDYRVPGRPYLDRVEQPAITDPTALVTAVRSGRAHIAYGASPLDARGVSTDGRYEINAGVTIDYSIGMDVRTAPFDDIRVRRAVGYAIDRDRIADQVFAGYGRPTSLWWSKKEAGWSQEQSDTYTYQPDRARELIREAGAAGTEVAIVTNTIQAVQGTAQIVRYNLEEAGLRVRTRVLDPVEYTSRQVEGKLGQLFINGYGIADLSAATFATHPAFAAEQNPSHFTPAEYADLVTRTATAAPDDRVSAVQALGRYMLDQAFNHSIATGQSTIIRSKRVQDVRQTFLGSFIFDDTYVV</sequence>
<dbReference type="GO" id="GO:0042597">
    <property type="term" value="C:periplasmic space"/>
    <property type="evidence" value="ECO:0007669"/>
    <property type="project" value="UniProtKB-ARBA"/>
</dbReference>
<feature type="domain" description="Solute-binding protein family 5" evidence="1">
    <location>
        <begin position="90"/>
        <end position="430"/>
    </location>
</feature>
<dbReference type="GO" id="GO:0015833">
    <property type="term" value="P:peptide transport"/>
    <property type="evidence" value="ECO:0007669"/>
    <property type="project" value="TreeGrafter"/>
</dbReference>
<dbReference type="GO" id="GO:0043190">
    <property type="term" value="C:ATP-binding cassette (ABC) transporter complex"/>
    <property type="evidence" value="ECO:0007669"/>
    <property type="project" value="InterPro"/>
</dbReference>
<dbReference type="AlphaFoldDB" id="A0A5N8X6M3"/>
<name>A0A5N8X6M3_9ACTN</name>